<sequence>MAVGRENGTHGNGQLNGDNEHAIQYIPLSYDSTNSEDSARRLVLAIRPDWASSADANLQFVRFTDGITNTLLKAVNKRAGLSKHEVDSEAILLRAYGTGTDVLIDRHRETQNHELLMRHGLAPELLARFENGMMYRFIQGAVTQPEDLRKPDIYRAVARRLAEWHATVPCIAGRTGHSRKGSRVDLSNLGSSSSLNGSSSALDSALGDAEFQLALDGVAPGKPPPNVWTVMQKWIFALPTDTEEQRARQAELQRELKSLVSELSQRPGLGVNGLVFAHCDLLSGNVIVLPKSQLATDKTSDPTVTFIDYEYATPSPAAFDLANHFAEWGGFDCDFSVLPTRTQRREFISEYIESYYTILRKRQPTNAKVAAVNKAAEVETLQQEVDQFRGVPGFYWGIWALIQATISEIDFDYASYAETRLGEYYAWREEVTGKREREGRELPLRERRWAQEE</sequence>
<evidence type="ECO:0000313" key="6">
    <source>
        <dbReference type="Proteomes" id="UP001302676"/>
    </source>
</evidence>
<evidence type="ECO:0000313" key="5">
    <source>
        <dbReference type="EMBL" id="KAK4144668.1"/>
    </source>
</evidence>
<gene>
    <name evidence="5" type="ORF">C8A04DRAFT_36434</name>
</gene>
<dbReference type="AlphaFoldDB" id="A0AAN6ZNQ2"/>
<dbReference type="InterPro" id="IPR011009">
    <property type="entry name" value="Kinase-like_dom_sf"/>
</dbReference>
<protein>
    <recommendedName>
        <fullName evidence="3">ethanolamine kinase</fullName>
        <ecNumber evidence="3">2.7.1.82</ecNumber>
    </recommendedName>
</protein>
<name>A0AAN6ZNQ2_9PEZI</name>
<dbReference type="EMBL" id="MU853575">
    <property type="protein sequence ID" value="KAK4144668.1"/>
    <property type="molecule type" value="Genomic_DNA"/>
</dbReference>
<organism evidence="5 6">
    <name type="scientific">Dichotomopilus funicola</name>
    <dbReference type="NCBI Taxonomy" id="1934379"/>
    <lineage>
        <taxon>Eukaryota</taxon>
        <taxon>Fungi</taxon>
        <taxon>Dikarya</taxon>
        <taxon>Ascomycota</taxon>
        <taxon>Pezizomycotina</taxon>
        <taxon>Sordariomycetes</taxon>
        <taxon>Sordariomycetidae</taxon>
        <taxon>Sordariales</taxon>
        <taxon>Chaetomiaceae</taxon>
        <taxon>Dichotomopilus</taxon>
    </lineage>
</organism>
<comment type="caution">
    <text evidence="5">The sequence shown here is derived from an EMBL/GenBank/DDBJ whole genome shotgun (WGS) entry which is preliminary data.</text>
</comment>
<accession>A0AAN6ZNQ2</accession>
<evidence type="ECO:0000256" key="3">
    <source>
        <dbReference type="ARBA" id="ARBA00038874"/>
    </source>
</evidence>
<feature type="region of interest" description="Disordered" evidence="4">
    <location>
        <begin position="175"/>
        <end position="195"/>
    </location>
</feature>
<dbReference type="SUPFAM" id="SSF56112">
    <property type="entry name" value="Protein kinase-like (PK-like)"/>
    <property type="match status" value="1"/>
</dbReference>
<dbReference type="Gene3D" id="3.90.1200.10">
    <property type="match status" value="1"/>
</dbReference>
<dbReference type="GeneID" id="87820139"/>
<dbReference type="PANTHER" id="PTHR22603">
    <property type="entry name" value="CHOLINE/ETHANOALAMINE KINASE"/>
    <property type="match status" value="1"/>
</dbReference>
<dbReference type="GO" id="GO:0006646">
    <property type="term" value="P:phosphatidylethanolamine biosynthetic process"/>
    <property type="evidence" value="ECO:0007669"/>
    <property type="project" value="TreeGrafter"/>
</dbReference>
<comment type="similarity">
    <text evidence="2">Belongs to the choline/ethanolamine kinase family.</text>
</comment>
<reference evidence="5" key="1">
    <citation type="journal article" date="2023" name="Mol. Phylogenet. Evol.">
        <title>Genome-scale phylogeny and comparative genomics of the fungal order Sordariales.</title>
        <authorList>
            <person name="Hensen N."/>
            <person name="Bonometti L."/>
            <person name="Westerberg I."/>
            <person name="Brannstrom I.O."/>
            <person name="Guillou S."/>
            <person name="Cros-Aarteil S."/>
            <person name="Calhoun S."/>
            <person name="Haridas S."/>
            <person name="Kuo A."/>
            <person name="Mondo S."/>
            <person name="Pangilinan J."/>
            <person name="Riley R."/>
            <person name="LaButti K."/>
            <person name="Andreopoulos B."/>
            <person name="Lipzen A."/>
            <person name="Chen C."/>
            <person name="Yan M."/>
            <person name="Daum C."/>
            <person name="Ng V."/>
            <person name="Clum A."/>
            <person name="Steindorff A."/>
            <person name="Ohm R.A."/>
            <person name="Martin F."/>
            <person name="Silar P."/>
            <person name="Natvig D.O."/>
            <person name="Lalanne C."/>
            <person name="Gautier V."/>
            <person name="Ament-Velasquez S.L."/>
            <person name="Kruys A."/>
            <person name="Hutchinson M.I."/>
            <person name="Powell A.J."/>
            <person name="Barry K."/>
            <person name="Miller A.N."/>
            <person name="Grigoriev I.V."/>
            <person name="Debuchy R."/>
            <person name="Gladieux P."/>
            <person name="Hiltunen Thoren M."/>
            <person name="Johannesson H."/>
        </authorList>
    </citation>
    <scope>NUCLEOTIDE SEQUENCE</scope>
    <source>
        <strain evidence="5">CBS 141.50</strain>
    </source>
</reference>
<keyword evidence="6" id="KW-1185">Reference proteome</keyword>
<comment type="pathway">
    <text evidence="1">Phospholipid metabolism; phosphatidylethanolamine biosynthesis; phosphatidylethanolamine from ethanolamine: step 1/3.</text>
</comment>
<dbReference type="EC" id="2.7.1.82" evidence="3"/>
<keyword evidence="5" id="KW-0418">Kinase</keyword>
<dbReference type="GO" id="GO:0005737">
    <property type="term" value="C:cytoplasm"/>
    <property type="evidence" value="ECO:0007669"/>
    <property type="project" value="TreeGrafter"/>
</dbReference>
<dbReference type="GO" id="GO:0004305">
    <property type="term" value="F:ethanolamine kinase activity"/>
    <property type="evidence" value="ECO:0007669"/>
    <property type="project" value="UniProtKB-EC"/>
</dbReference>
<dbReference type="RefSeq" id="XP_062638039.1">
    <property type="nucleotide sequence ID" value="XM_062783526.1"/>
</dbReference>
<dbReference type="Proteomes" id="UP001302676">
    <property type="component" value="Unassembled WGS sequence"/>
</dbReference>
<feature type="compositionally biased region" description="Low complexity" evidence="4">
    <location>
        <begin position="185"/>
        <end position="195"/>
    </location>
</feature>
<keyword evidence="5" id="KW-0808">Transferase</keyword>
<reference evidence="5" key="2">
    <citation type="submission" date="2023-05" db="EMBL/GenBank/DDBJ databases">
        <authorList>
            <consortium name="Lawrence Berkeley National Laboratory"/>
            <person name="Steindorff A."/>
            <person name="Hensen N."/>
            <person name="Bonometti L."/>
            <person name="Westerberg I."/>
            <person name="Brannstrom I.O."/>
            <person name="Guillou S."/>
            <person name="Cros-Aarteil S."/>
            <person name="Calhoun S."/>
            <person name="Haridas S."/>
            <person name="Kuo A."/>
            <person name="Mondo S."/>
            <person name="Pangilinan J."/>
            <person name="Riley R."/>
            <person name="Labutti K."/>
            <person name="Andreopoulos B."/>
            <person name="Lipzen A."/>
            <person name="Chen C."/>
            <person name="Yanf M."/>
            <person name="Daum C."/>
            <person name="Ng V."/>
            <person name="Clum A."/>
            <person name="Ohm R."/>
            <person name="Martin F."/>
            <person name="Silar P."/>
            <person name="Natvig D."/>
            <person name="Lalanne C."/>
            <person name="Gautier V."/>
            <person name="Ament-Velasquez S.L."/>
            <person name="Kruys A."/>
            <person name="Hutchinson M.I."/>
            <person name="Powell A.J."/>
            <person name="Barry K."/>
            <person name="Miller A.N."/>
            <person name="Grigoriev I.V."/>
            <person name="Debuchy R."/>
            <person name="Gladieux P."/>
            <person name="Thoren M.H."/>
            <person name="Johannesson H."/>
        </authorList>
    </citation>
    <scope>NUCLEOTIDE SEQUENCE</scope>
    <source>
        <strain evidence="5">CBS 141.50</strain>
    </source>
</reference>
<dbReference type="PANTHER" id="PTHR22603:SF66">
    <property type="entry name" value="ETHANOLAMINE KINASE"/>
    <property type="match status" value="1"/>
</dbReference>
<evidence type="ECO:0000256" key="1">
    <source>
        <dbReference type="ARBA" id="ARBA00037883"/>
    </source>
</evidence>
<dbReference type="CDD" id="cd05157">
    <property type="entry name" value="ETNK_euk"/>
    <property type="match status" value="1"/>
</dbReference>
<proteinExistence type="inferred from homology"/>
<dbReference type="Pfam" id="PF01633">
    <property type="entry name" value="Choline_kinase"/>
    <property type="match status" value="1"/>
</dbReference>
<evidence type="ECO:0000256" key="2">
    <source>
        <dbReference type="ARBA" id="ARBA00038211"/>
    </source>
</evidence>
<evidence type="ECO:0000256" key="4">
    <source>
        <dbReference type="SAM" id="MobiDB-lite"/>
    </source>
</evidence>